<evidence type="ECO:0000313" key="3">
    <source>
        <dbReference type="Proteomes" id="UP001201985"/>
    </source>
</evidence>
<dbReference type="Proteomes" id="UP001201985">
    <property type="component" value="Unassembled WGS sequence"/>
</dbReference>
<keyword evidence="1" id="KW-0472">Membrane</keyword>
<keyword evidence="1" id="KW-1133">Transmembrane helix</keyword>
<gene>
    <name evidence="2" type="ORF">MON41_26160</name>
</gene>
<proteinExistence type="predicted"/>
<organism evidence="2 3">
    <name type="scientific">Teichococcus vastitatis</name>
    <dbReference type="NCBI Taxonomy" id="2307076"/>
    <lineage>
        <taxon>Bacteria</taxon>
        <taxon>Pseudomonadati</taxon>
        <taxon>Pseudomonadota</taxon>
        <taxon>Alphaproteobacteria</taxon>
        <taxon>Acetobacterales</taxon>
        <taxon>Roseomonadaceae</taxon>
        <taxon>Roseomonas</taxon>
    </lineage>
</organism>
<accession>A0ABS9WEP9</accession>
<keyword evidence="3" id="KW-1185">Reference proteome</keyword>
<sequence length="51" mass="5292">MGAGSALVSRGNDSLVLQQLPAGHPEAFLAYAAMRIAIVAMLLILRRAAAD</sequence>
<feature type="transmembrane region" description="Helical" evidence="1">
    <location>
        <begin position="28"/>
        <end position="45"/>
    </location>
</feature>
<name>A0ABS9WEP9_9PROT</name>
<keyword evidence="1" id="KW-0812">Transmembrane</keyword>
<reference evidence="2 3" key="1">
    <citation type="submission" date="2022-03" db="EMBL/GenBank/DDBJ databases">
        <title>Complete genome analysis of Roseomonas KG 17.1 : a prolific producer of plant growth promoters.</title>
        <authorList>
            <person name="Saadouli I."/>
            <person name="Najjari A."/>
            <person name="Mosbah A."/>
            <person name="Ouzari H.I."/>
        </authorList>
    </citation>
    <scope>NUCLEOTIDE SEQUENCE [LARGE SCALE GENOMIC DNA]</scope>
    <source>
        <strain evidence="2 3">KG17-1</strain>
    </source>
</reference>
<dbReference type="EMBL" id="JALBUU010000125">
    <property type="protein sequence ID" value="MCI0757119.1"/>
    <property type="molecule type" value="Genomic_DNA"/>
</dbReference>
<evidence type="ECO:0000313" key="2">
    <source>
        <dbReference type="EMBL" id="MCI0757119.1"/>
    </source>
</evidence>
<protein>
    <submittedName>
        <fullName evidence="2">Uncharacterized protein</fullName>
    </submittedName>
</protein>
<comment type="caution">
    <text evidence="2">The sequence shown here is derived from an EMBL/GenBank/DDBJ whole genome shotgun (WGS) entry which is preliminary data.</text>
</comment>
<dbReference type="RefSeq" id="WP_157985951.1">
    <property type="nucleotide sequence ID" value="NZ_JALBUU010000125.1"/>
</dbReference>
<evidence type="ECO:0000256" key="1">
    <source>
        <dbReference type="SAM" id="Phobius"/>
    </source>
</evidence>